<sequence length="1052" mass="113944">MNISETYIRRPIATSLMMLGLLVFGAATYNLLPVSALPNVDFPTITVTASLPGASPETMASSVATPLEQQFAAIPGLASMSSTSGLGSTSITLQFDLNRKIDGAATDVQTAINAASGLLPKDLPNPPTYRKVNPADRAVLIYAVYSEDLPPYKVDDYAYVLLAQKLSAVPGVSQVLVAGQQDYAVRIQANPVALASRGISLEDVRTAITNSTLNLAKGNLENDNLSIMLDTNDQLFQASAYNNIIVAYRNGAPVRLRDIGDVVDGIKSPRAGAWFNGKRAELLLIFRQPGANTVEIVDRIKGMMPRLLASVPQSVHVDLVSDRSQSIRDSVEDVQFTLILTIGLVVLVIFIFLRHLWATIIPSITVPLAIVGTFGIMYVCDYSIDNLSLMGLTIAVGFVVDDAIVMIENIVRYIEEGERPFEAALKGAGQIGFTIISITFSLIAVFIPLLFMGGIVGRLFREFAVVVTVAICMSAFVSLTLTPVMCAQFLKRHTNHKRGRLDQLCEDIFEGWVRLYDRGLQWVFRHQFITLMSTFALVGLTGYLYAVIPKGFFPEQDTGFIFGQAEARQDISFYAMAEIQKKIAAIVQQDPAVSGVVGFVGATGGNASENTARMFIQLKPFADRPGSSAQKVIQRLRPKVAQVPGVKFFMQAGQDISVGGRLSKTEFQYTITSTDSEELNHWAPIIEERMAKLPGLQDVTSDQQIASPHIAIEVDRDSAYRLGITLAQIDQTLYDAFGQRQIATIYSSATQYKVVLEVQPQFQNDPSALSQIYVTGMGGVQIPLSAVAHFSNRIAPLTVNHQGQFPAVTISFNLAPGVALGEAVEKIQALQTELKTPITLDGSFQGTAQAFQSSLASTPLLIAAAILAVYIVLGMLYESYVHPVTILSALPSAGVGALLMLMLFGYDLSVIALIGIILLIGIVKKNAIMMIDFAQEAERENGKTPMEAIHEACLLRFRPIMMTTFAAIGGGLPLAIGQGAGSELRRPLGIAIVGGLLVSQWLTLYTTPVIYLYFDRFGHWLSGKKRRPTGEMPATIPAISESPAEADTRAAD</sequence>
<gene>
    <name evidence="10" type="ORF">SAMN02745126_02090</name>
</gene>
<dbReference type="PRINTS" id="PR00702">
    <property type="entry name" value="ACRIFLAVINRP"/>
</dbReference>
<feature type="transmembrane region" description="Helical" evidence="9">
    <location>
        <begin position="528"/>
        <end position="548"/>
    </location>
</feature>
<dbReference type="Proteomes" id="UP000190092">
    <property type="component" value="Unassembled WGS sequence"/>
</dbReference>
<keyword evidence="3" id="KW-1003">Cell membrane</keyword>
<feature type="transmembrane region" description="Helical" evidence="9">
    <location>
        <begin position="391"/>
        <end position="411"/>
    </location>
</feature>
<dbReference type="Gene3D" id="3.30.70.1320">
    <property type="entry name" value="Multidrug efflux transporter AcrB pore domain like"/>
    <property type="match status" value="1"/>
</dbReference>
<dbReference type="NCBIfam" id="NF033617">
    <property type="entry name" value="RND_permease_2"/>
    <property type="match status" value="1"/>
</dbReference>
<evidence type="ECO:0000256" key="3">
    <source>
        <dbReference type="ARBA" id="ARBA00022475"/>
    </source>
</evidence>
<dbReference type="PANTHER" id="PTHR32063:SF21">
    <property type="entry name" value="MULTIDRUG RESISTANCE PROTEIN MDTB"/>
    <property type="match status" value="1"/>
</dbReference>
<dbReference type="SUPFAM" id="SSF82693">
    <property type="entry name" value="Multidrug efflux transporter AcrB pore domain, PN1, PN2, PC1 and PC2 subdomains"/>
    <property type="match status" value="4"/>
</dbReference>
<evidence type="ECO:0000256" key="1">
    <source>
        <dbReference type="ARBA" id="ARBA00004429"/>
    </source>
</evidence>
<comment type="subcellular location">
    <subcellularLocation>
        <location evidence="1">Cell inner membrane</location>
        <topology evidence="1">Multi-pass membrane protein</topology>
    </subcellularLocation>
</comment>
<dbReference type="PANTHER" id="PTHR32063">
    <property type="match status" value="1"/>
</dbReference>
<dbReference type="SUPFAM" id="SSF82714">
    <property type="entry name" value="Multidrug efflux transporter AcrB TolC docking domain, DN and DC subdomains"/>
    <property type="match status" value="2"/>
</dbReference>
<dbReference type="RefSeq" id="WP_085933812.1">
    <property type="nucleotide sequence ID" value="NZ_FUWJ01000002.1"/>
</dbReference>
<dbReference type="FunFam" id="3.30.70.1430:FF:000001">
    <property type="entry name" value="Efflux pump membrane transporter"/>
    <property type="match status" value="1"/>
</dbReference>
<organism evidence="10 11">
    <name type="scientific">Enhydrobacter aerosaccus</name>
    <dbReference type="NCBI Taxonomy" id="225324"/>
    <lineage>
        <taxon>Bacteria</taxon>
        <taxon>Pseudomonadati</taxon>
        <taxon>Pseudomonadota</taxon>
        <taxon>Alphaproteobacteria</taxon>
        <taxon>Hyphomicrobiales</taxon>
        <taxon>Enhydrobacter</taxon>
    </lineage>
</organism>
<dbReference type="SUPFAM" id="SSF82866">
    <property type="entry name" value="Multidrug efflux transporter AcrB transmembrane domain"/>
    <property type="match status" value="2"/>
</dbReference>
<feature type="transmembrane region" description="Helical" evidence="9">
    <location>
        <begin position="910"/>
        <end position="934"/>
    </location>
</feature>
<proteinExistence type="predicted"/>
<reference evidence="11" key="1">
    <citation type="submission" date="2017-02" db="EMBL/GenBank/DDBJ databases">
        <authorList>
            <person name="Varghese N."/>
            <person name="Submissions S."/>
        </authorList>
    </citation>
    <scope>NUCLEOTIDE SEQUENCE [LARGE SCALE GENOMIC DNA]</scope>
    <source>
        <strain evidence="11">ATCC 27094</strain>
    </source>
</reference>
<keyword evidence="7 9" id="KW-0472">Membrane</keyword>
<feature type="transmembrane region" description="Helical" evidence="9">
    <location>
        <begin position="884"/>
        <end position="904"/>
    </location>
</feature>
<dbReference type="EMBL" id="FUWJ01000002">
    <property type="protein sequence ID" value="SJZ73748.1"/>
    <property type="molecule type" value="Genomic_DNA"/>
</dbReference>
<keyword evidence="5 9" id="KW-0812">Transmembrane</keyword>
<feature type="transmembrane region" description="Helical" evidence="9">
    <location>
        <begin position="860"/>
        <end position="877"/>
    </location>
</feature>
<feature type="transmembrane region" description="Helical" evidence="9">
    <location>
        <begin position="955"/>
        <end position="976"/>
    </location>
</feature>
<evidence type="ECO:0000256" key="2">
    <source>
        <dbReference type="ARBA" id="ARBA00022448"/>
    </source>
</evidence>
<dbReference type="GO" id="GO:0005886">
    <property type="term" value="C:plasma membrane"/>
    <property type="evidence" value="ECO:0007669"/>
    <property type="project" value="UniProtKB-SubCell"/>
</dbReference>
<feature type="transmembrane region" description="Helical" evidence="9">
    <location>
        <begin position="463"/>
        <end position="490"/>
    </location>
</feature>
<dbReference type="Pfam" id="PF00873">
    <property type="entry name" value="ACR_tran"/>
    <property type="match status" value="1"/>
</dbReference>
<feature type="region of interest" description="Disordered" evidence="8">
    <location>
        <begin position="1030"/>
        <end position="1052"/>
    </location>
</feature>
<feature type="transmembrane region" description="Helical" evidence="9">
    <location>
        <begin position="12"/>
        <end position="32"/>
    </location>
</feature>
<accession>A0A1T4N4G2</accession>
<evidence type="ECO:0000256" key="7">
    <source>
        <dbReference type="ARBA" id="ARBA00023136"/>
    </source>
</evidence>
<name>A0A1T4N4G2_9HYPH</name>
<keyword evidence="6 9" id="KW-1133">Transmembrane helix</keyword>
<feature type="transmembrane region" description="Helical" evidence="9">
    <location>
        <begin position="988"/>
        <end position="1014"/>
    </location>
</feature>
<dbReference type="Gene3D" id="1.20.1640.10">
    <property type="entry name" value="Multidrug efflux transporter AcrB transmembrane domain"/>
    <property type="match status" value="2"/>
</dbReference>
<evidence type="ECO:0000256" key="8">
    <source>
        <dbReference type="SAM" id="MobiDB-lite"/>
    </source>
</evidence>
<evidence type="ECO:0000256" key="6">
    <source>
        <dbReference type="ARBA" id="ARBA00022989"/>
    </source>
</evidence>
<evidence type="ECO:0000256" key="9">
    <source>
        <dbReference type="SAM" id="Phobius"/>
    </source>
</evidence>
<dbReference type="FunFam" id="1.20.1640.10:FF:000001">
    <property type="entry name" value="Efflux pump membrane transporter"/>
    <property type="match status" value="1"/>
</dbReference>
<feature type="transmembrane region" description="Helical" evidence="9">
    <location>
        <begin position="360"/>
        <end position="379"/>
    </location>
</feature>
<dbReference type="InterPro" id="IPR001036">
    <property type="entry name" value="Acrflvin-R"/>
</dbReference>
<keyword evidence="11" id="KW-1185">Reference proteome</keyword>
<dbReference type="Gene3D" id="3.30.70.1430">
    <property type="entry name" value="Multidrug efflux transporter AcrB pore domain"/>
    <property type="match status" value="2"/>
</dbReference>
<dbReference type="Gene3D" id="3.30.2090.10">
    <property type="entry name" value="Multidrug efflux transporter AcrB TolC docking domain, DN and DC subdomains"/>
    <property type="match status" value="2"/>
</dbReference>
<evidence type="ECO:0000256" key="4">
    <source>
        <dbReference type="ARBA" id="ARBA00022519"/>
    </source>
</evidence>
<feature type="transmembrane region" description="Helical" evidence="9">
    <location>
        <begin position="431"/>
        <end position="451"/>
    </location>
</feature>
<feature type="transmembrane region" description="Helical" evidence="9">
    <location>
        <begin position="334"/>
        <end position="353"/>
    </location>
</feature>
<keyword evidence="2" id="KW-0813">Transport</keyword>
<dbReference type="InterPro" id="IPR027463">
    <property type="entry name" value="AcrB_DN_DC_subdom"/>
</dbReference>
<protein>
    <submittedName>
        <fullName evidence="10">Multidrug efflux pump</fullName>
    </submittedName>
</protein>
<keyword evidence="4" id="KW-0997">Cell inner membrane</keyword>
<evidence type="ECO:0000313" key="11">
    <source>
        <dbReference type="Proteomes" id="UP000190092"/>
    </source>
</evidence>
<dbReference type="GO" id="GO:0042910">
    <property type="term" value="F:xenobiotic transmembrane transporter activity"/>
    <property type="evidence" value="ECO:0007669"/>
    <property type="project" value="TreeGrafter"/>
</dbReference>
<dbReference type="STRING" id="225324.SAMN02745126_02090"/>
<evidence type="ECO:0000313" key="10">
    <source>
        <dbReference type="EMBL" id="SJZ73748.1"/>
    </source>
</evidence>
<dbReference type="Gene3D" id="3.30.70.1440">
    <property type="entry name" value="Multidrug efflux transporter AcrB pore domain"/>
    <property type="match status" value="1"/>
</dbReference>
<dbReference type="OrthoDB" id="9806532at2"/>
<dbReference type="AlphaFoldDB" id="A0A1T4N4G2"/>
<evidence type="ECO:0000256" key="5">
    <source>
        <dbReference type="ARBA" id="ARBA00022692"/>
    </source>
</evidence>